<evidence type="ECO:0000313" key="4">
    <source>
        <dbReference type="WBParaSite" id="EVEC_0000237301-mRNA-1"/>
    </source>
</evidence>
<dbReference type="GO" id="GO:0045332">
    <property type="term" value="P:phospholipid translocation"/>
    <property type="evidence" value="ECO:0007669"/>
    <property type="project" value="TreeGrafter"/>
</dbReference>
<dbReference type="WBParaSite" id="EVEC_0000237301-mRNA-1">
    <property type="protein sequence ID" value="EVEC_0000237301-mRNA-1"/>
    <property type="gene ID" value="EVEC_0000237301"/>
</dbReference>
<dbReference type="Proteomes" id="UP000274131">
    <property type="component" value="Unassembled WGS sequence"/>
</dbReference>
<keyword evidence="3" id="KW-1185">Reference proteome</keyword>
<feature type="transmembrane region" description="Helical" evidence="1">
    <location>
        <begin position="319"/>
        <end position="339"/>
    </location>
</feature>
<name>A0A158Q9K9_ENTVE</name>
<reference evidence="4" key="1">
    <citation type="submission" date="2016-04" db="UniProtKB">
        <authorList>
            <consortium name="WormBaseParasite"/>
        </authorList>
    </citation>
    <scope>IDENTIFICATION</scope>
</reference>
<dbReference type="InterPro" id="IPR008250">
    <property type="entry name" value="ATPase_P-typ_transduc_dom_A_sf"/>
</dbReference>
<sequence>MYLVVADEKYTECTPPIVNCPLVRNFYKEFCDRSDRRPYFTTDQKVLVEICFEESSNCCLTIAIYLISLIILCFKELWEYKKRKRCDEKINAFPTNVLKATGWESSKWGEKLESLNTFMITSWLFLERCLIQVVVGDIVKVNDGELFPADLLLLLSSEKNGTCLVETSKLDGETNLKLHHALDLKLESNDVENKKFSCKIECEPPNKNLKAFVGKMIVGEETYDLGDYLTRTASQVVSFVRIFACLIKPKYQKGTHYRVDQFLLRGTRLVHTSWIFGVAMYTGKETKLLMNSASSPLKKSMQCLDYYGSKLSRIKNNGIAVLIALLACLLSLTSKNPVGHSDLCEVVVVLGHRIPCWDFILSLLFLYYNIVPISLTVWLEIVRFVQAIYINSDLELYDEDSDFLKTAQTSNLNEELGQFFAFKNDTVQGGHNSQ</sequence>
<feature type="transmembrane region" description="Helical" evidence="1">
    <location>
        <begin position="60"/>
        <end position="78"/>
    </location>
</feature>
<organism evidence="4">
    <name type="scientific">Enterobius vermicularis</name>
    <name type="common">Human pinworm</name>
    <dbReference type="NCBI Taxonomy" id="51028"/>
    <lineage>
        <taxon>Eukaryota</taxon>
        <taxon>Metazoa</taxon>
        <taxon>Ecdysozoa</taxon>
        <taxon>Nematoda</taxon>
        <taxon>Chromadorea</taxon>
        <taxon>Rhabditida</taxon>
        <taxon>Spirurina</taxon>
        <taxon>Oxyuridomorpha</taxon>
        <taxon>Oxyuroidea</taxon>
        <taxon>Oxyuridae</taxon>
        <taxon>Enterobius</taxon>
    </lineage>
</organism>
<keyword evidence="1" id="KW-0472">Membrane</keyword>
<evidence type="ECO:0000256" key="1">
    <source>
        <dbReference type="SAM" id="Phobius"/>
    </source>
</evidence>
<gene>
    <name evidence="2" type="ORF">EVEC_LOCUS2081</name>
</gene>
<evidence type="ECO:0000313" key="3">
    <source>
        <dbReference type="Proteomes" id="UP000274131"/>
    </source>
</evidence>
<dbReference type="EMBL" id="UXUI01007314">
    <property type="protein sequence ID" value="VDD86938.1"/>
    <property type="molecule type" value="Genomic_DNA"/>
</dbReference>
<proteinExistence type="predicted"/>
<reference evidence="2 3" key="2">
    <citation type="submission" date="2018-10" db="EMBL/GenBank/DDBJ databases">
        <authorList>
            <consortium name="Pathogen Informatics"/>
        </authorList>
    </citation>
    <scope>NUCLEOTIDE SEQUENCE [LARGE SCALE GENOMIC DNA]</scope>
</reference>
<dbReference type="PANTHER" id="PTHR24092">
    <property type="entry name" value="PROBABLE PHOSPHOLIPID-TRANSPORTING ATPASE"/>
    <property type="match status" value="1"/>
</dbReference>
<dbReference type="SUPFAM" id="SSF81653">
    <property type="entry name" value="Calcium ATPase, transduction domain A"/>
    <property type="match status" value="1"/>
</dbReference>
<dbReference type="AlphaFoldDB" id="A0A158Q9K9"/>
<keyword evidence="1" id="KW-1133">Transmembrane helix</keyword>
<feature type="transmembrane region" description="Helical" evidence="1">
    <location>
        <begin position="359"/>
        <end position="379"/>
    </location>
</feature>
<accession>A0A158Q9K9</accession>
<dbReference type="STRING" id="51028.A0A158Q9K9"/>
<protein>
    <submittedName>
        <fullName evidence="4">Cation_ATPase_C domain-containing protein</fullName>
    </submittedName>
</protein>
<dbReference type="OrthoDB" id="377733at2759"/>
<dbReference type="PANTHER" id="PTHR24092:SF150">
    <property type="entry name" value="PHOSPHOLIPID-TRANSPORTING ATPASE"/>
    <property type="match status" value="1"/>
</dbReference>
<dbReference type="GO" id="GO:0140326">
    <property type="term" value="F:ATPase-coupled intramembrane lipid transporter activity"/>
    <property type="evidence" value="ECO:0007669"/>
    <property type="project" value="TreeGrafter"/>
</dbReference>
<dbReference type="GO" id="GO:0005886">
    <property type="term" value="C:plasma membrane"/>
    <property type="evidence" value="ECO:0007669"/>
    <property type="project" value="TreeGrafter"/>
</dbReference>
<dbReference type="GO" id="GO:0005802">
    <property type="term" value="C:trans-Golgi network"/>
    <property type="evidence" value="ECO:0007669"/>
    <property type="project" value="TreeGrafter"/>
</dbReference>
<dbReference type="Gene3D" id="2.70.150.10">
    <property type="entry name" value="Calcium-transporting ATPase, cytoplasmic transduction domain A"/>
    <property type="match status" value="1"/>
</dbReference>
<keyword evidence="1" id="KW-0812">Transmembrane</keyword>
<evidence type="ECO:0000313" key="2">
    <source>
        <dbReference type="EMBL" id="VDD86938.1"/>
    </source>
</evidence>